<dbReference type="Proteomes" id="UP000614601">
    <property type="component" value="Unassembled WGS sequence"/>
</dbReference>
<dbReference type="InterPro" id="IPR012292">
    <property type="entry name" value="Globin/Proto"/>
</dbReference>
<dbReference type="GO" id="GO:0019825">
    <property type="term" value="F:oxygen binding"/>
    <property type="evidence" value="ECO:0007669"/>
    <property type="project" value="InterPro"/>
</dbReference>
<organism evidence="1 2">
    <name type="scientific">Bursaphelenchus okinawaensis</name>
    <dbReference type="NCBI Taxonomy" id="465554"/>
    <lineage>
        <taxon>Eukaryota</taxon>
        <taxon>Metazoa</taxon>
        <taxon>Ecdysozoa</taxon>
        <taxon>Nematoda</taxon>
        <taxon>Chromadorea</taxon>
        <taxon>Rhabditida</taxon>
        <taxon>Tylenchina</taxon>
        <taxon>Tylenchomorpha</taxon>
        <taxon>Aphelenchoidea</taxon>
        <taxon>Aphelenchoididae</taxon>
        <taxon>Bursaphelenchus</taxon>
    </lineage>
</organism>
<dbReference type="AlphaFoldDB" id="A0A811K701"/>
<gene>
    <name evidence="1" type="ORF">BOKJ2_LOCUS3604</name>
</gene>
<dbReference type="GO" id="GO:0020037">
    <property type="term" value="F:heme binding"/>
    <property type="evidence" value="ECO:0007669"/>
    <property type="project" value="InterPro"/>
</dbReference>
<name>A0A811K701_9BILA</name>
<proteinExistence type="predicted"/>
<dbReference type="EMBL" id="CAJFDH010000002">
    <property type="protein sequence ID" value="CAD5211258.1"/>
    <property type="molecule type" value="Genomic_DNA"/>
</dbReference>
<dbReference type="OrthoDB" id="5781842at2759"/>
<accession>A0A811K701</accession>
<sequence length="170" mass="20026">MVKHILNKFISIIYHSRQRLRQKRVRYVWDRYIGTRPRFFIRVAYNICKRDSAFRIKLTGSEDTVSELAICHAAEEMYGFFDILMSQLSHLSTIKRMAHALGEKQAIECKVDFDITFWSTFVLGFMEELERSETFDKVHLNAFRDFLTIISDEMITGYFGKKSAQQSSSQ</sequence>
<keyword evidence="2" id="KW-1185">Reference proteome</keyword>
<reference evidence="1" key="1">
    <citation type="submission" date="2020-09" db="EMBL/GenBank/DDBJ databases">
        <authorList>
            <person name="Kikuchi T."/>
        </authorList>
    </citation>
    <scope>NUCLEOTIDE SEQUENCE</scope>
    <source>
        <strain evidence="1">SH1</strain>
    </source>
</reference>
<evidence type="ECO:0000313" key="2">
    <source>
        <dbReference type="Proteomes" id="UP000614601"/>
    </source>
</evidence>
<dbReference type="EMBL" id="CAJFCW020000002">
    <property type="protein sequence ID" value="CAG9093032.1"/>
    <property type="molecule type" value="Genomic_DNA"/>
</dbReference>
<evidence type="ECO:0000313" key="1">
    <source>
        <dbReference type="EMBL" id="CAD5211258.1"/>
    </source>
</evidence>
<protein>
    <recommendedName>
        <fullName evidence="3">GLOBIN domain-containing protein</fullName>
    </recommendedName>
</protein>
<dbReference type="Gene3D" id="1.10.490.10">
    <property type="entry name" value="Globins"/>
    <property type="match status" value="1"/>
</dbReference>
<evidence type="ECO:0008006" key="3">
    <source>
        <dbReference type="Google" id="ProtNLM"/>
    </source>
</evidence>
<comment type="caution">
    <text evidence="1">The sequence shown here is derived from an EMBL/GenBank/DDBJ whole genome shotgun (WGS) entry which is preliminary data.</text>
</comment>
<dbReference type="Proteomes" id="UP000783686">
    <property type="component" value="Unassembled WGS sequence"/>
</dbReference>